<feature type="region of interest" description="Disordered" evidence="2">
    <location>
        <begin position="43"/>
        <end position="67"/>
    </location>
</feature>
<protein>
    <submittedName>
        <fullName evidence="3">Uncharacterized protein</fullName>
    </submittedName>
</protein>
<accession>A0ABP0G1H4</accession>
<evidence type="ECO:0000256" key="2">
    <source>
        <dbReference type="SAM" id="MobiDB-lite"/>
    </source>
</evidence>
<keyword evidence="1" id="KW-0175">Coiled coil</keyword>
<organism evidence="3 4">
    <name type="scientific">Clavelina lepadiformis</name>
    <name type="common">Light-bulb sea squirt</name>
    <name type="synonym">Ascidia lepadiformis</name>
    <dbReference type="NCBI Taxonomy" id="159417"/>
    <lineage>
        <taxon>Eukaryota</taxon>
        <taxon>Metazoa</taxon>
        <taxon>Chordata</taxon>
        <taxon>Tunicata</taxon>
        <taxon>Ascidiacea</taxon>
        <taxon>Aplousobranchia</taxon>
        <taxon>Clavelinidae</taxon>
        <taxon>Clavelina</taxon>
    </lineage>
</organism>
<keyword evidence="4" id="KW-1185">Reference proteome</keyword>
<dbReference type="Proteomes" id="UP001642483">
    <property type="component" value="Unassembled WGS sequence"/>
</dbReference>
<comment type="caution">
    <text evidence="3">The sequence shown here is derived from an EMBL/GenBank/DDBJ whole genome shotgun (WGS) entry which is preliminary data.</text>
</comment>
<sequence length="67" mass="7840">MVGQAIVNRLMTNIQKINRNLRKLIAQYNEMEDYPVLHQPRLRTSEDFGKSNPCPTSLDKQKTDCYN</sequence>
<dbReference type="EMBL" id="CAWYQH010000101">
    <property type="protein sequence ID" value="CAK8685687.1"/>
    <property type="molecule type" value="Genomic_DNA"/>
</dbReference>
<name>A0ABP0G1H4_CLALP</name>
<evidence type="ECO:0000256" key="1">
    <source>
        <dbReference type="SAM" id="Coils"/>
    </source>
</evidence>
<gene>
    <name evidence="3" type="ORF">CVLEPA_LOCUS16796</name>
</gene>
<evidence type="ECO:0000313" key="3">
    <source>
        <dbReference type="EMBL" id="CAK8685687.1"/>
    </source>
</evidence>
<reference evidence="3 4" key="1">
    <citation type="submission" date="2024-02" db="EMBL/GenBank/DDBJ databases">
        <authorList>
            <person name="Daric V."/>
            <person name="Darras S."/>
        </authorList>
    </citation>
    <scope>NUCLEOTIDE SEQUENCE [LARGE SCALE GENOMIC DNA]</scope>
</reference>
<feature type="coiled-coil region" evidence="1">
    <location>
        <begin position="7"/>
        <end position="34"/>
    </location>
</feature>
<evidence type="ECO:0000313" key="4">
    <source>
        <dbReference type="Proteomes" id="UP001642483"/>
    </source>
</evidence>
<proteinExistence type="predicted"/>